<keyword evidence="1" id="KW-1133">Transmembrane helix</keyword>
<dbReference type="EMBL" id="BMMP01000006">
    <property type="protein sequence ID" value="GGO47719.1"/>
    <property type="molecule type" value="Genomic_DNA"/>
</dbReference>
<dbReference type="Proteomes" id="UP000631535">
    <property type="component" value="Unassembled WGS sequence"/>
</dbReference>
<protein>
    <submittedName>
        <fullName evidence="2">Uncharacterized protein</fullName>
    </submittedName>
</protein>
<feature type="transmembrane region" description="Helical" evidence="1">
    <location>
        <begin position="27"/>
        <end position="47"/>
    </location>
</feature>
<reference evidence="3" key="1">
    <citation type="journal article" date="2019" name="Int. J. Syst. Evol. Microbiol.">
        <title>The Global Catalogue of Microorganisms (GCM) 10K type strain sequencing project: providing services to taxonomists for standard genome sequencing and annotation.</title>
        <authorList>
            <consortium name="The Broad Institute Genomics Platform"/>
            <consortium name="The Broad Institute Genome Sequencing Center for Infectious Disease"/>
            <person name="Wu L."/>
            <person name="Ma J."/>
        </authorList>
    </citation>
    <scope>NUCLEOTIDE SEQUENCE [LARGE SCALE GENOMIC DNA]</scope>
    <source>
        <strain evidence="3">CGMCC 4.7178</strain>
    </source>
</reference>
<evidence type="ECO:0000313" key="3">
    <source>
        <dbReference type="Proteomes" id="UP000631535"/>
    </source>
</evidence>
<sequence length="133" mass="14352">MNNQPRGNASGGTPPGPQSQNRTMLKIFLGLLVVAAVAWLALVLTDAAKPSDALVTVGGAFVILAAITDATMRHKRQARQRSPFSLDDIRQRVDSDALRQLRDSKGEVPAVKELRKQVPEASLLDATKVIRSL</sequence>
<comment type="caution">
    <text evidence="2">The sequence shown here is derived from an EMBL/GenBank/DDBJ whole genome shotgun (WGS) entry which is preliminary data.</text>
</comment>
<keyword evidence="1" id="KW-0812">Transmembrane</keyword>
<gene>
    <name evidence="2" type="ORF">GCM10012287_20990</name>
</gene>
<organism evidence="2 3">
    <name type="scientific">Streptomyces daqingensis</name>
    <dbReference type="NCBI Taxonomy" id="1472640"/>
    <lineage>
        <taxon>Bacteria</taxon>
        <taxon>Bacillati</taxon>
        <taxon>Actinomycetota</taxon>
        <taxon>Actinomycetes</taxon>
        <taxon>Kitasatosporales</taxon>
        <taxon>Streptomycetaceae</taxon>
        <taxon>Streptomyces</taxon>
    </lineage>
</organism>
<evidence type="ECO:0000256" key="1">
    <source>
        <dbReference type="SAM" id="Phobius"/>
    </source>
</evidence>
<accession>A0ABQ2M6P3</accession>
<proteinExistence type="predicted"/>
<feature type="transmembrane region" description="Helical" evidence="1">
    <location>
        <begin position="53"/>
        <end position="72"/>
    </location>
</feature>
<evidence type="ECO:0000313" key="2">
    <source>
        <dbReference type="EMBL" id="GGO47719.1"/>
    </source>
</evidence>
<keyword evidence="1" id="KW-0472">Membrane</keyword>
<name>A0ABQ2M6P3_9ACTN</name>
<keyword evidence="3" id="KW-1185">Reference proteome</keyword>